<dbReference type="AlphaFoldDB" id="F4CAD5"/>
<sequence length="49" mass="5355">MRILLQPPTSFASKIGGQFATESYGQLHRNLHICPVFSGCKEGIDMGFA</sequence>
<dbReference type="KEGG" id="shg:Sph21_4168"/>
<accession>F4CAD5</accession>
<proteinExistence type="predicted"/>
<gene>
    <name evidence="1" type="ordered locus">Sph21_4168</name>
</gene>
<dbReference type="STRING" id="743722.Sph21_4168"/>
<protein>
    <submittedName>
        <fullName evidence="1">Uncharacterized protein</fullName>
    </submittedName>
</protein>
<name>F4CAD5_SPHS2</name>
<dbReference type="EMBL" id="CP002584">
    <property type="protein sequence ID" value="ADZ80700.1"/>
    <property type="molecule type" value="Genomic_DNA"/>
</dbReference>
<dbReference type="HOGENOM" id="CLU_3140806_0_0_10"/>
<evidence type="ECO:0000313" key="1">
    <source>
        <dbReference type="EMBL" id="ADZ80700.1"/>
    </source>
</evidence>
<reference evidence="1" key="1">
    <citation type="submission" date="2011-03" db="EMBL/GenBank/DDBJ databases">
        <title>Complete sequence of Sphingobacterium sp. 21.</title>
        <authorList>
            <consortium name="US DOE Joint Genome Institute"/>
            <person name="Lucas S."/>
            <person name="Copeland A."/>
            <person name="Lapidus A."/>
            <person name="Cheng J.-F."/>
            <person name="Goodwin L."/>
            <person name="Pitluck S."/>
            <person name="Davenport K."/>
            <person name="Detter J.C."/>
            <person name="Han C."/>
            <person name="Tapia R."/>
            <person name="Land M."/>
            <person name="Hauser L."/>
            <person name="Kyrpides N."/>
            <person name="Ivanova N."/>
            <person name="Ovchinnikova G."/>
            <person name="Pagani I."/>
            <person name="Siebers A.K."/>
            <person name="Allgaier M."/>
            <person name="Thelen M.P."/>
            <person name="Hugenholtz P."/>
            <person name="Woyke T."/>
        </authorList>
    </citation>
    <scope>NUCLEOTIDE SEQUENCE</scope>
    <source>
        <strain evidence="1">21</strain>
    </source>
</reference>
<organism evidence="1">
    <name type="scientific">Sphingobacterium sp. (strain 21)</name>
    <dbReference type="NCBI Taxonomy" id="743722"/>
    <lineage>
        <taxon>Bacteria</taxon>
        <taxon>Pseudomonadati</taxon>
        <taxon>Bacteroidota</taxon>
        <taxon>Sphingobacteriia</taxon>
        <taxon>Sphingobacteriales</taxon>
        <taxon>Sphingobacteriaceae</taxon>
        <taxon>Sphingobacterium</taxon>
    </lineage>
</organism>